<protein>
    <recommendedName>
        <fullName evidence="3">Small-subunit processome Utp12 domain-containing protein</fullName>
    </recommendedName>
</protein>
<dbReference type="GO" id="GO:0034511">
    <property type="term" value="F:U3 snoRNA binding"/>
    <property type="evidence" value="ECO:0007669"/>
    <property type="project" value="EnsemblFungi"/>
</dbReference>
<dbReference type="STRING" id="1071383.J7S5E6"/>
<accession>J7S5E6</accession>
<reference evidence="2" key="2">
    <citation type="submission" date="2012-08" db="EMBL/GenBank/DDBJ databases">
        <title>Genome sequence of Kazachstania naganishii.</title>
        <authorList>
            <person name="Gordon J.L."/>
            <person name="Armisen D."/>
            <person name="Proux-Wera E."/>
            <person name="OhEigeartaigh S.S."/>
            <person name="Byrne K.P."/>
            <person name="Wolfe K.H."/>
        </authorList>
    </citation>
    <scope>NUCLEOTIDE SEQUENCE [LARGE SCALE GENOMIC DNA]</scope>
    <source>
        <strain evidence="2">ATCC MYA-139 / BCRC 22969 / CBS 8797 / CCRC 22969 / KCTC 17520 / NBRC 10181 / NCYC 3082</strain>
    </source>
</reference>
<dbReference type="GO" id="GO:0034455">
    <property type="term" value="C:t-UTP complex"/>
    <property type="evidence" value="ECO:0007669"/>
    <property type="project" value="EnsemblFungi"/>
</dbReference>
<reference evidence="1 2" key="1">
    <citation type="journal article" date="2011" name="Proc. Natl. Acad. Sci. U.S.A.">
        <title>Evolutionary erosion of yeast sex chromosomes by mating-type switching accidents.</title>
        <authorList>
            <person name="Gordon J.L."/>
            <person name="Armisen D."/>
            <person name="Proux-Wera E."/>
            <person name="Oheigeartaigh S.S."/>
            <person name="Byrne K.P."/>
            <person name="Wolfe K.H."/>
        </authorList>
    </citation>
    <scope>NUCLEOTIDE SEQUENCE [LARGE SCALE GENOMIC DNA]</scope>
    <source>
        <strain evidence="2">ATCC MYA-139 / BCRC 22969 / CBS 8797 / CCRC 22969 / KCTC 17520 / NBRC 10181 / NCYC 3082</strain>
    </source>
</reference>
<dbReference type="GO" id="GO:0000049">
    <property type="term" value="F:tRNA binding"/>
    <property type="evidence" value="ECO:0007669"/>
    <property type="project" value="EnsemblFungi"/>
</dbReference>
<dbReference type="OMA" id="RFAFQAN"/>
<proteinExistence type="predicted"/>
<dbReference type="GO" id="GO:0000462">
    <property type="term" value="P:maturation of SSU-rRNA from tricistronic rRNA transcript (SSU-rRNA, 5.8S rRNA, LSU-rRNA)"/>
    <property type="evidence" value="ECO:0007669"/>
    <property type="project" value="EnsemblFungi"/>
</dbReference>
<dbReference type="SUPFAM" id="SSF50978">
    <property type="entry name" value="WD40 repeat-like"/>
    <property type="match status" value="1"/>
</dbReference>
<dbReference type="OrthoDB" id="30195at2759"/>
<organism evidence="1 2">
    <name type="scientific">Huiozyma naganishii (strain ATCC MYA-139 / BCRC 22969 / CBS 8797 / KCTC 17520 / NBRC 10181 / NCYC 3082 / Yp74L-3)</name>
    <name type="common">Yeast</name>
    <name type="synonym">Kazachstania naganishii</name>
    <dbReference type="NCBI Taxonomy" id="1071383"/>
    <lineage>
        <taxon>Eukaryota</taxon>
        <taxon>Fungi</taxon>
        <taxon>Dikarya</taxon>
        <taxon>Ascomycota</taxon>
        <taxon>Saccharomycotina</taxon>
        <taxon>Saccharomycetes</taxon>
        <taxon>Saccharomycetales</taxon>
        <taxon>Saccharomycetaceae</taxon>
        <taxon>Huiozyma</taxon>
    </lineage>
</organism>
<dbReference type="GO" id="GO:0045943">
    <property type="term" value="P:positive regulation of transcription by RNA polymerase I"/>
    <property type="evidence" value="ECO:0007669"/>
    <property type="project" value="EnsemblFungi"/>
</dbReference>
<keyword evidence="2" id="KW-1185">Reference proteome</keyword>
<dbReference type="Proteomes" id="UP000006310">
    <property type="component" value="Chromosome 2"/>
</dbReference>
<dbReference type="GO" id="GO:0033553">
    <property type="term" value="C:rDNA heterochromatin"/>
    <property type="evidence" value="ECO:0007669"/>
    <property type="project" value="EnsemblFungi"/>
</dbReference>
<gene>
    <name evidence="1" type="primary">KNAG0B06760</name>
    <name evidence="1" type="ordered locus">KNAG_0B06760</name>
</gene>
<dbReference type="InterPro" id="IPR036322">
    <property type="entry name" value="WD40_repeat_dom_sf"/>
</dbReference>
<dbReference type="eggNOG" id="ENOG502QSYR">
    <property type="taxonomic scope" value="Eukaryota"/>
</dbReference>
<dbReference type="Gene3D" id="2.130.10.10">
    <property type="entry name" value="YVTN repeat-like/Quinoprotein amine dehydrogenase"/>
    <property type="match status" value="1"/>
</dbReference>
<sequence>MLGDSDVVANFAPGGHQFAFQANSNLLQQKNTIDIYPLDSASNYEVNSAQVNHLDYENNGFKASDILFLGWCTENSSGKIKRKLDGDNNSLPGSENFFINAFGNNQVVVYSSNGKDIINIINSKKKLLGLATLGVNIWTLDVDKCVKKYQYNKSKPVKTFTLIDGKNEDITNFQVFASPTDALVLIICENTVYVIDQSGRRPKTLAKFDIFGALSCQINTKGTRIAISDIEKVSLFDLKTKELIKEWPVQTTSLKMIGSHVYTLNVDSTISVLDSDAGDEPVCTIRADESVILECVQIHETDLLVAWLNVNEPNFKLLSLETILSCKEIVINEGQTDANNENNGTVTRNVVDEEDIAELEPSTEKVTKKEQNEVAVKLLAALNSPEPIESEIATLIKSNNWTEPRITLFLSNKISKDATLTLLIKIIVDELQNGIWTEANQILNVWLKWICTIKNIPSSYRNDKQEKKDLRRLKSSLKTANDSLPTLLGIQGRLEMLIRQAKLREELQKVSLEDEKTEDLVAEDVIDEGEEGISYVNGESDVFVDASEQITS</sequence>
<dbReference type="GeneID" id="34524751"/>
<name>J7S5E6_HUIN7</name>
<dbReference type="InterPro" id="IPR015943">
    <property type="entry name" value="WD40/YVTN_repeat-like_dom_sf"/>
</dbReference>
<dbReference type="HOGENOM" id="CLU_037435_0_0_1"/>
<dbReference type="GO" id="GO:0032040">
    <property type="term" value="C:small-subunit processome"/>
    <property type="evidence" value="ECO:0007669"/>
    <property type="project" value="EnsemblFungi"/>
</dbReference>
<dbReference type="RefSeq" id="XP_022463347.1">
    <property type="nucleotide sequence ID" value="XM_022606676.1"/>
</dbReference>
<evidence type="ECO:0000313" key="1">
    <source>
        <dbReference type="EMBL" id="CCK69101.1"/>
    </source>
</evidence>
<dbReference type="GO" id="GO:0071528">
    <property type="term" value="P:tRNA re-export from nucleus"/>
    <property type="evidence" value="ECO:0007669"/>
    <property type="project" value="EnsemblFungi"/>
</dbReference>
<dbReference type="KEGG" id="kng:KNAG_0B06760"/>
<evidence type="ECO:0008006" key="3">
    <source>
        <dbReference type="Google" id="ProtNLM"/>
    </source>
</evidence>
<dbReference type="AlphaFoldDB" id="J7S5E6"/>
<dbReference type="EMBL" id="HE978315">
    <property type="protein sequence ID" value="CCK69101.1"/>
    <property type="molecule type" value="Genomic_DNA"/>
</dbReference>
<evidence type="ECO:0000313" key="2">
    <source>
        <dbReference type="Proteomes" id="UP000006310"/>
    </source>
</evidence>